<keyword evidence="2" id="KW-0472">Membrane</keyword>
<feature type="signal peptide" evidence="3">
    <location>
        <begin position="1"/>
        <end position="19"/>
    </location>
</feature>
<dbReference type="RefSeq" id="WP_130598339.1">
    <property type="nucleotide sequence ID" value="NZ_CP036200.1"/>
</dbReference>
<comment type="subcellular location">
    <subcellularLocation>
        <location evidence="1">Membrane</location>
    </subcellularLocation>
</comment>
<protein>
    <submittedName>
        <fullName evidence="5">Glycine zipper 2TM domain-containing protein</fullName>
    </submittedName>
</protein>
<evidence type="ECO:0000259" key="4">
    <source>
        <dbReference type="Pfam" id="PF05433"/>
    </source>
</evidence>
<sequence length="165" mass="17670">MTHYSKIIFVSLLSFMLAACSSKPPQDEVETVRVGKVQRVLYQKVEKKPSIVTVLAGAAVGALIGNQIGDGNGKTIATGVGALGAAAITDKALTKEFNQVVYEVYVPAERKNIAVVSGDLASTIFKNDLVVVYKKGKKVTIDAYGQYSKDKYQLALQKLADGTLE</sequence>
<evidence type="ECO:0000256" key="1">
    <source>
        <dbReference type="ARBA" id="ARBA00004370"/>
    </source>
</evidence>
<keyword evidence="3" id="KW-0732">Signal</keyword>
<feature type="domain" description="Glycine zipper 2TM" evidence="4">
    <location>
        <begin position="54"/>
        <end position="88"/>
    </location>
</feature>
<feature type="chain" id="PRO_5019004226" evidence="3">
    <location>
        <begin position="20"/>
        <end position="165"/>
    </location>
</feature>
<dbReference type="Proteomes" id="UP000291106">
    <property type="component" value="Chromosome"/>
</dbReference>
<dbReference type="PANTHER" id="PTHR35603:SF2">
    <property type="entry name" value="OUTER MEMBRANE LIPOPROTEIN"/>
    <property type="match status" value="1"/>
</dbReference>
<dbReference type="AlphaFoldDB" id="A0A411PFT8"/>
<organism evidence="5 6">
    <name type="scientific">Shewanella maritima</name>
    <dbReference type="NCBI Taxonomy" id="2520507"/>
    <lineage>
        <taxon>Bacteria</taxon>
        <taxon>Pseudomonadati</taxon>
        <taxon>Pseudomonadota</taxon>
        <taxon>Gammaproteobacteria</taxon>
        <taxon>Alteromonadales</taxon>
        <taxon>Shewanellaceae</taxon>
        <taxon>Shewanella</taxon>
    </lineage>
</organism>
<reference evidence="5 6" key="1">
    <citation type="submission" date="2019-02" db="EMBL/GenBank/DDBJ databases">
        <title>Shewanella sp. D4-2 isolated from Dokdo Island.</title>
        <authorList>
            <person name="Baek K."/>
        </authorList>
    </citation>
    <scope>NUCLEOTIDE SEQUENCE [LARGE SCALE GENOMIC DNA]</scope>
    <source>
        <strain evidence="5 6">D4-2</strain>
    </source>
</reference>
<evidence type="ECO:0000256" key="3">
    <source>
        <dbReference type="SAM" id="SignalP"/>
    </source>
</evidence>
<accession>A0A411PFT8</accession>
<dbReference type="GO" id="GO:0019867">
    <property type="term" value="C:outer membrane"/>
    <property type="evidence" value="ECO:0007669"/>
    <property type="project" value="InterPro"/>
</dbReference>
<dbReference type="PROSITE" id="PS51257">
    <property type="entry name" value="PROKAR_LIPOPROTEIN"/>
    <property type="match status" value="1"/>
</dbReference>
<name>A0A411PFT8_9GAMM</name>
<dbReference type="InterPro" id="IPR008816">
    <property type="entry name" value="Gly_zipper_2TM_dom"/>
</dbReference>
<dbReference type="EMBL" id="CP036200">
    <property type="protein sequence ID" value="QBF82324.1"/>
    <property type="molecule type" value="Genomic_DNA"/>
</dbReference>
<dbReference type="PANTHER" id="PTHR35603">
    <property type="match status" value="1"/>
</dbReference>
<gene>
    <name evidence="5" type="ORF">EXU30_06160</name>
</gene>
<evidence type="ECO:0000256" key="2">
    <source>
        <dbReference type="ARBA" id="ARBA00023136"/>
    </source>
</evidence>
<evidence type="ECO:0000313" key="6">
    <source>
        <dbReference type="Proteomes" id="UP000291106"/>
    </source>
</evidence>
<dbReference type="Pfam" id="PF05433">
    <property type="entry name" value="Rick_17kDa_Anti"/>
    <property type="match status" value="1"/>
</dbReference>
<dbReference type="KEGG" id="smai:EXU30_06160"/>
<keyword evidence="6" id="KW-1185">Reference proteome</keyword>
<proteinExistence type="predicted"/>
<dbReference type="InterPro" id="IPR051407">
    <property type="entry name" value="Bact_OM_lipoprot/Surf_antigen"/>
</dbReference>
<evidence type="ECO:0000313" key="5">
    <source>
        <dbReference type="EMBL" id="QBF82324.1"/>
    </source>
</evidence>